<reference evidence="4" key="1">
    <citation type="submission" date="2012-06" db="EMBL/GenBank/DDBJ databases">
        <title>The complete genome of Flexibacter litoralis DSM 6794.</title>
        <authorList>
            <person name="Lucas S."/>
            <person name="Copeland A."/>
            <person name="Lapidus A."/>
            <person name="Glavina del Rio T."/>
            <person name="Dalin E."/>
            <person name="Tice H."/>
            <person name="Bruce D."/>
            <person name="Goodwin L."/>
            <person name="Pitluck S."/>
            <person name="Peters L."/>
            <person name="Ovchinnikova G."/>
            <person name="Lu M."/>
            <person name="Kyrpides N."/>
            <person name="Mavromatis K."/>
            <person name="Ivanova N."/>
            <person name="Brettin T."/>
            <person name="Detter J.C."/>
            <person name="Han C."/>
            <person name="Larimer F."/>
            <person name="Land M."/>
            <person name="Hauser L."/>
            <person name="Markowitz V."/>
            <person name="Cheng J.-F."/>
            <person name="Hugenholtz P."/>
            <person name="Woyke T."/>
            <person name="Wu D."/>
            <person name="Spring S."/>
            <person name="Lang E."/>
            <person name="Kopitz M."/>
            <person name="Brambilla E."/>
            <person name="Klenk H.-P."/>
            <person name="Eisen J.A."/>
        </authorList>
    </citation>
    <scope>NUCLEOTIDE SEQUENCE [LARGE SCALE GENOMIC DNA]</scope>
    <source>
        <strain evidence="4">ATCC 23117 / DSM 6794 / NBRC 15988 / NCIMB 1366 / Sio-4</strain>
    </source>
</reference>
<evidence type="ECO:0000256" key="1">
    <source>
        <dbReference type="SAM" id="Coils"/>
    </source>
</evidence>
<proteinExistence type="predicted"/>
<keyword evidence="1" id="KW-0175">Coiled coil</keyword>
<dbReference type="GO" id="GO:0009271">
    <property type="term" value="P:phage shock"/>
    <property type="evidence" value="ECO:0007669"/>
    <property type="project" value="InterPro"/>
</dbReference>
<dbReference type="Proteomes" id="UP000006054">
    <property type="component" value="Chromosome"/>
</dbReference>
<feature type="transmembrane region" description="Helical" evidence="2">
    <location>
        <begin position="6"/>
        <end position="25"/>
    </location>
</feature>
<dbReference type="KEGG" id="fli:Fleli_2036"/>
<organism evidence="3 4">
    <name type="scientific">Bernardetia litoralis (strain ATCC 23117 / DSM 6794 / NBRC 15988 / NCIMB 1366 / Fx l1 / Sio-4)</name>
    <name type="common">Flexibacter litoralis</name>
    <dbReference type="NCBI Taxonomy" id="880071"/>
    <lineage>
        <taxon>Bacteria</taxon>
        <taxon>Pseudomonadati</taxon>
        <taxon>Bacteroidota</taxon>
        <taxon>Cytophagia</taxon>
        <taxon>Cytophagales</taxon>
        <taxon>Bernardetiaceae</taxon>
        <taxon>Bernardetia</taxon>
    </lineage>
</organism>
<accession>I4AKD5</accession>
<gene>
    <name evidence="3" type="ordered locus">Fleli_2036</name>
</gene>
<keyword evidence="2" id="KW-0812">Transmembrane</keyword>
<keyword evidence="4" id="KW-1185">Reference proteome</keyword>
<evidence type="ECO:0000313" key="4">
    <source>
        <dbReference type="Proteomes" id="UP000006054"/>
    </source>
</evidence>
<protein>
    <submittedName>
        <fullName evidence="3">Phage shock protein B</fullName>
    </submittedName>
</protein>
<dbReference type="EMBL" id="CP003345">
    <property type="protein sequence ID" value="AFM04420.1"/>
    <property type="molecule type" value="Genomic_DNA"/>
</dbReference>
<sequence length="101" mass="11710">MLELFIIFGSTFGVATTAIVTNYFYKVKKLEVARRLSQQEQQQLDMIIQENQELRQRLENVEVIVSSADLDILTAGASMEDITRIKNTVSQVRDEKRFKLR</sequence>
<evidence type="ECO:0000256" key="2">
    <source>
        <dbReference type="SAM" id="Phobius"/>
    </source>
</evidence>
<dbReference type="AlphaFoldDB" id="I4AKD5"/>
<evidence type="ECO:0000313" key="3">
    <source>
        <dbReference type="EMBL" id="AFM04420.1"/>
    </source>
</evidence>
<dbReference type="GO" id="GO:0006355">
    <property type="term" value="P:regulation of DNA-templated transcription"/>
    <property type="evidence" value="ECO:0007669"/>
    <property type="project" value="InterPro"/>
</dbReference>
<keyword evidence="2" id="KW-1133">Transmembrane helix</keyword>
<dbReference type="InterPro" id="IPR009554">
    <property type="entry name" value="Phageshock_PspB"/>
</dbReference>
<dbReference type="Pfam" id="PF06667">
    <property type="entry name" value="PspB"/>
    <property type="match status" value="1"/>
</dbReference>
<feature type="coiled-coil region" evidence="1">
    <location>
        <begin position="37"/>
        <end position="64"/>
    </location>
</feature>
<keyword evidence="2" id="KW-0472">Membrane</keyword>
<dbReference type="HOGENOM" id="CLU_2287389_0_0_10"/>
<dbReference type="RefSeq" id="WP_014797867.1">
    <property type="nucleotide sequence ID" value="NC_018018.1"/>
</dbReference>
<name>I4AKD5_BERLS</name>